<dbReference type="Gene3D" id="1.10.150.240">
    <property type="entry name" value="Putative phosphatase, domain 2"/>
    <property type="match status" value="1"/>
</dbReference>
<dbReference type="RefSeq" id="WP_306734887.1">
    <property type="nucleotide sequence ID" value="NZ_JANHAX010000002.1"/>
</dbReference>
<name>A0AAE4B4Q0_9RHOB</name>
<keyword evidence="2" id="KW-1185">Reference proteome</keyword>
<gene>
    <name evidence="1" type="ORF">NO357_06840</name>
</gene>
<dbReference type="Proteomes" id="UP001226762">
    <property type="component" value="Unassembled WGS sequence"/>
</dbReference>
<dbReference type="InterPro" id="IPR023198">
    <property type="entry name" value="PGP-like_dom2"/>
</dbReference>
<dbReference type="PRINTS" id="PR00413">
    <property type="entry name" value="HADHALOGNASE"/>
</dbReference>
<dbReference type="GO" id="GO:0016787">
    <property type="term" value="F:hydrolase activity"/>
    <property type="evidence" value="ECO:0007669"/>
    <property type="project" value="UniProtKB-KW"/>
</dbReference>
<proteinExistence type="predicted"/>
<dbReference type="InterPro" id="IPR044999">
    <property type="entry name" value="CbbY-like"/>
</dbReference>
<dbReference type="EMBL" id="JANHAX010000002">
    <property type="protein sequence ID" value="MDQ2089614.1"/>
    <property type="molecule type" value="Genomic_DNA"/>
</dbReference>
<protein>
    <submittedName>
        <fullName evidence="1">HAD-IA family hydrolase</fullName>
    </submittedName>
</protein>
<comment type="caution">
    <text evidence="1">The sequence shown here is derived from an EMBL/GenBank/DDBJ whole genome shotgun (WGS) entry which is preliminary data.</text>
</comment>
<evidence type="ECO:0000313" key="2">
    <source>
        <dbReference type="Proteomes" id="UP001226762"/>
    </source>
</evidence>
<dbReference type="AlphaFoldDB" id="A0AAE4B4Q0"/>
<dbReference type="NCBIfam" id="TIGR01509">
    <property type="entry name" value="HAD-SF-IA-v3"/>
    <property type="match status" value="1"/>
</dbReference>
<keyword evidence="1" id="KW-0378">Hydrolase</keyword>
<reference evidence="1" key="1">
    <citation type="submission" date="2022-07" db="EMBL/GenBank/DDBJ databases">
        <authorList>
            <person name="Otstavnykh N."/>
            <person name="Isaeva M."/>
            <person name="Bystritskaya E."/>
        </authorList>
    </citation>
    <scope>NUCLEOTIDE SEQUENCE</scope>
    <source>
        <strain evidence="1">KCTC 52189</strain>
    </source>
</reference>
<dbReference type="Gene3D" id="3.40.50.1000">
    <property type="entry name" value="HAD superfamily/HAD-like"/>
    <property type="match status" value="1"/>
</dbReference>
<reference evidence="1" key="2">
    <citation type="submission" date="2023-02" db="EMBL/GenBank/DDBJ databases">
        <title>'Rhodoalgimonas zhirmunskyi' gen. nov., isolated from a red alga.</title>
        <authorList>
            <person name="Nedashkovskaya O.I."/>
            <person name="Otstavnykh N.Y."/>
            <person name="Bystritskaya E.P."/>
            <person name="Balabanova L.A."/>
            <person name="Isaeva M.P."/>
        </authorList>
    </citation>
    <scope>NUCLEOTIDE SEQUENCE</scope>
    <source>
        <strain evidence="1">KCTC 52189</strain>
    </source>
</reference>
<dbReference type="Pfam" id="PF00702">
    <property type="entry name" value="Hydrolase"/>
    <property type="match status" value="1"/>
</dbReference>
<dbReference type="PANTHER" id="PTHR42896:SF2">
    <property type="entry name" value="CBBY-LIKE PROTEIN"/>
    <property type="match status" value="1"/>
</dbReference>
<dbReference type="InterPro" id="IPR036412">
    <property type="entry name" value="HAD-like_sf"/>
</dbReference>
<dbReference type="SUPFAM" id="SSF56784">
    <property type="entry name" value="HAD-like"/>
    <property type="match status" value="1"/>
</dbReference>
<organism evidence="1 2">
    <name type="scientific">Marimonas arenosa</name>
    <dbReference type="NCBI Taxonomy" id="1795305"/>
    <lineage>
        <taxon>Bacteria</taxon>
        <taxon>Pseudomonadati</taxon>
        <taxon>Pseudomonadota</taxon>
        <taxon>Alphaproteobacteria</taxon>
        <taxon>Rhodobacterales</taxon>
        <taxon>Paracoccaceae</taxon>
        <taxon>Marimonas</taxon>
    </lineage>
</organism>
<evidence type="ECO:0000313" key="1">
    <source>
        <dbReference type="EMBL" id="MDQ2089614.1"/>
    </source>
</evidence>
<dbReference type="SFLD" id="SFLDS00003">
    <property type="entry name" value="Haloacid_Dehalogenase"/>
    <property type="match status" value="1"/>
</dbReference>
<dbReference type="InterPro" id="IPR023214">
    <property type="entry name" value="HAD_sf"/>
</dbReference>
<dbReference type="SFLD" id="SFLDG01129">
    <property type="entry name" value="C1.5:_HAD__Beta-PGM__Phosphata"/>
    <property type="match status" value="1"/>
</dbReference>
<dbReference type="PANTHER" id="PTHR42896">
    <property type="entry name" value="XYLULOSE-1,5-BISPHOSPHATE (XUBP) PHOSPHATASE"/>
    <property type="match status" value="1"/>
</dbReference>
<accession>A0AAE4B4Q0</accession>
<sequence length="244" mass="26419">MSLEALIFDVDGTLAETEEAHRTAFNATFEAWGLCWHWTQADYRELLKTTGGKERIRAFQKTLPGGARRLSDEEVALFHAEKTAAYTDILARGELELRRGVADLIAAAKRAGLRVAVATTTNLPNVEALTQCCWGQPAKEVFEVIAAGDEVEAKKPAPDVFELALTRLGIPPDRGLAFEDSRNGVLSAKGAGLEVVVTPSAYTDADDFSAADYVVPSLEPAHWPVRLREAIADVVESAQGQRVG</sequence>
<dbReference type="InterPro" id="IPR006439">
    <property type="entry name" value="HAD-SF_hydro_IA"/>
</dbReference>